<dbReference type="InterPro" id="IPR002104">
    <property type="entry name" value="Integrase_catalytic"/>
</dbReference>
<accession>A0ABT9N5B9</accession>
<evidence type="ECO:0000256" key="1">
    <source>
        <dbReference type="ARBA" id="ARBA00022908"/>
    </source>
</evidence>
<dbReference type="EMBL" id="JAUSRA010000001">
    <property type="protein sequence ID" value="MDP9798910.1"/>
    <property type="molecule type" value="Genomic_DNA"/>
</dbReference>
<sequence>MVRSDDPVLPVRVMDGAGVEVEPVSMFLRDLRGCDYSVETLRSYGLALLRWQRFLWAVEVGWERATRIEVRDFVLWLQQAPKPGRLSKARSGSVNVVTGKRYRGAGYAARTINHNLSVVKGFYDFHAHFGGGPVVNPVPRPRVADAAGRVHAHHNPMEPYRQHRRAPYRQKEPKQVPRAIPDGLFNDLFASMRSHRDRALLAFYISTGARASELLGVTGEYVDIGQQLIGVIRKGSRDLQWLPASPDAFVWLRLYQQQLRRRVEFRPGLPLWVTLRRPHGPLNYAAFRAVLQRANAVLGTNWSLHDLRHTAAHRMIDDPNLSLADVQWLLGHMQVTTTQRYLEPREEEVVAKFRAHHAAAAAQPSPPPIADGYRPEVMQALFGRNLP</sequence>
<dbReference type="PROSITE" id="PS51898">
    <property type="entry name" value="TYR_RECOMBINASE"/>
    <property type="match status" value="1"/>
</dbReference>
<evidence type="ECO:0000259" key="5">
    <source>
        <dbReference type="PROSITE" id="PS51898"/>
    </source>
</evidence>
<dbReference type="InterPro" id="IPR044068">
    <property type="entry name" value="CB"/>
</dbReference>
<comment type="caution">
    <text evidence="7">The sequence shown here is derived from an EMBL/GenBank/DDBJ whole genome shotgun (WGS) entry which is preliminary data.</text>
</comment>
<evidence type="ECO:0000313" key="8">
    <source>
        <dbReference type="Proteomes" id="UP001240984"/>
    </source>
</evidence>
<keyword evidence="2 4" id="KW-0238">DNA-binding</keyword>
<proteinExistence type="predicted"/>
<evidence type="ECO:0000256" key="4">
    <source>
        <dbReference type="PROSITE-ProRule" id="PRU01248"/>
    </source>
</evidence>
<dbReference type="InterPro" id="IPR013762">
    <property type="entry name" value="Integrase-like_cat_sf"/>
</dbReference>
<dbReference type="PROSITE" id="PS51900">
    <property type="entry name" value="CB"/>
    <property type="match status" value="1"/>
</dbReference>
<organism evidence="7 8">
    <name type="scientific">Catenuloplanes nepalensis</name>
    <dbReference type="NCBI Taxonomy" id="587533"/>
    <lineage>
        <taxon>Bacteria</taxon>
        <taxon>Bacillati</taxon>
        <taxon>Actinomycetota</taxon>
        <taxon>Actinomycetes</taxon>
        <taxon>Micromonosporales</taxon>
        <taxon>Micromonosporaceae</taxon>
        <taxon>Catenuloplanes</taxon>
    </lineage>
</organism>
<dbReference type="InterPro" id="IPR050090">
    <property type="entry name" value="Tyrosine_recombinase_XerCD"/>
</dbReference>
<dbReference type="PANTHER" id="PTHR30349">
    <property type="entry name" value="PHAGE INTEGRASE-RELATED"/>
    <property type="match status" value="1"/>
</dbReference>
<evidence type="ECO:0000313" key="7">
    <source>
        <dbReference type="EMBL" id="MDP9798910.1"/>
    </source>
</evidence>
<protein>
    <submittedName>
        <fullName evidence="7">Site-specific recombinase XerD</fullName>
    </submittedName>
</protein>
<dbReference type="Proteomes" id="UP001240984">
    <property type="component" value="Unassembled WGS sequence"/>
</dbReference>
<dbReference type="Gene3D" id="1.10.443.10">
    <property type="entry name" value="Intergrase catalytic core"/>
    <property type="match status" value="1"/>
</dbReference>
<evidence type="ECO:0000259" key="6">
    <source>
        <dbReference type="PROSITE" id="PS51900"/>
    </source>
</evidence>
<keyword evidence="8" id="KW-1185">Reference proteome</keyword>
<keyword evidence="3" id="KW-0233">DNA recombination</keyword>
<reference evidence="7 8" key="1">
    <citation type="submission" date="2023-07" db="EMBL/GenBank/DDBJ databases">
        <title>Sequencing the genomes of 1000 actinobacteria strains.</title>
        <authorList>
            <person name="Klenk H.-P."/>
        </authorList>
    </citation>
    <scope>NUCLEOTIDE SEQUENCE [LARGE SCALE GENOMIC DNA]</scope>
    <source>
        <strain evidence="7 8">DSM 44710</strain>
    </source>
</reference>
<dbReference type="RefSeq" id="WP_306837152.1">
    <property type="nucleotide sequence ID" value="NZ_JAUSRA010000001.1"/>
</dbReference>
<dbReference type="Pfam" id="PF02899">
    <property type="entry name" value="Phage_int_SAM_1"/>
    <property type="match status" value="1"/>
</dbReference>
<dbReference type="SUPFAM" id="SSF56349">
    <property type="entry name" value="DNA breaking-rejoining enzymes"/>
    <property type="match status" value="1"/>
</dbReference>
<dbReference type="InterPro" id="IPR011010">
    <property type="entry name" value="DNA_brk_join_enz"/>
</dbReference>
<keyword evidence="1" id="KW-0229">DNA integration</keyword>
<dbReference type="InterPro" id="IPR010998">
    <property type="entry name" value="Integrase_recombinase_N"/>
</dbReference>
<feature type="domain" description="Core-binding (CB)" evidence="6">
    <location>
        <begin position="18"/>
        <end position="127"/>
    </location>
</feature>
<dbReference type="InterPro" id="IPR004107">
    <property type="entry name" value="Integrase_SAM-like_N"/>
</dbReference>
<gene>
    <name evidence="7" type="ORF">J2S43_007422</name>
</gene>
<dbReference type="Gene3D" id="1.10.150.130">
    <property type="match status" value="1"/>
</dbReference>
<dbReference type="PANTHER" id="PTHR30349:SF81">
    <property type="entry name" value="TYROSINE RECOMBINASE XERC"/>
    <property type="match status" value="1"/>
</dbReference>
<name>A0ABT9N5B9_9ACTN</name>
<evidence type="ECO:0000256" key="3">
    <source>
        <dbReference type="ARBA" id="ARBA00023172"/>
    </source>
</evidence>
<dbReference type="CDD" id="cd00397">
    <property type="entry name" value="DNA_BRE_C"/>
    <property type="match status" value="1"/>
</dbReference>
<evidence type="ECO:0000256" key="2">
    <source>
        <dbReference type="ARBA" id="ARBA00023125"/>
    </source>
</evidence>
<dbReference type="Pfam" id="PF00589">
    <property type="entry name" value="Phage_integrase"/>
    <property type="match status" value="1"/>
</dbReference>
<feature type="domain" description="Tyr recombinase" evidence="5">
    <location>
        <begin position="171"/>
        <end position="354"/>
    </location>
</feature>